<dbReference type="PANTHER" id="PTHR30250">
    <property type="entry name" value="PST FAMILY PREDICTED COLANIC ACID TRANSPORTER"/>
    <property type="match status" value="1"/>
</dbReference>
<dbReference type="Pfam" id="PF01943">
    <property type="entry name" value="Polysacc_synt"/>
    <property type="match status" value="1"/>
</dbReference>
<feature type="transmembrane region" description="Helical" evidence="6">
    <location>
        <begin position="447"/>
        <end position="466"/>
    </location>
</feature>
<dbReference type="EMBL" id="QWVS01000020">
    <property type="protein sequence ID" value="RID85263.1"/>
    <property type="molecule type" value="Genomic_DNA"/>
</dbReference>
<feature type="transmembrane region" description="Helical" evidence="6">
    <location>
        <begin position="119"/>
        <end position="138"/>
    </location>
</feature>
<feature type="transmembrane region" description="Helical" evidence="6">
    <location>
        <begin position="184"/>
        <end position="204"/>
    </location>
</feature>
<feature type="transmembrane region" description="Helical" evidence="6">
    <location>
        <begin position="159"/>
        <end position="178"/>
    </location>
</feature>
<feature type="transmembrane region" description="Helical" evidence="6">
    <location>
        <begin position="478"/>
        <end position="499"/>
    </location>
</feature>
<reference evidence="7 8" key="1">
    <citation type="submission" date="2018-08" db="EMBL/GenBank/DDBJ databases">
        <title>Bacillus jemisoniae sp. nov., Bacillus chryseoplanitiae sp. nov., Bacillus resnikiae sp. nov., and Bacillus frankliniae sp. nov., isolated from Viking spacecraft and associated surfaces.</title>
        <authorList>
            <person name="Seuylemezian A."/>
            <person name="Vaishampayan P."/>
        </authorList>
    </citation>
    <scope>NUCLEOTIDE SEQUENCE [LARGE SCALE GENOMIC DNA]</scope>
    <source>
        <strain evidence="7 8">MA001</strain>
    </source>
</reference>
<organism evidence="7 8">
    <name type="scientific">Peribacillus asahii</name>
    <dbReference type="NCBI Taxonomy" id="228899"/>
    <lineage>
        <taxon>Bacteria</taxon>
        <taxon>Bacillati</taxon>
        <taxon>Bacillota</taxon>
        <taxon>Bacilli</taxon>
        <taxon>Bacillales</taxon>
        <taxon>Bacillaceae</taxon>
        <taxon>Peribacillus</taxon>
    </lineage>
</organism>
<evidence type="ECO:0000256" key="3">
    <source>
        <dbReference type="ARBA" id="ARBA00022692"/>
    </source>
</evidence>
<evidence type="ECO:0000256" key="4">
    <source>
        <dbReference type="ARBA" id="ARBA00022989"/>
    </source>
</evidence>
<protein>
    <submittedName>
        <fullName evidence="7">Stage V sporulation protein B</fullName>
    </submittedName>
</protein>
<proteinExistence type="predicted"/>
<comment type="subcellular location">
    <subcellularLocation>
        <location evidence="1">Cell membrane</location>
        <topology evidence="1">Multi-pass membrane protein</topology>
    </subcellularLocation>
</comment>
<dbReference type="NCBIfam" id="TIGR02900">
    <property type="entry name" value="spore_V_B"/>
    <property type="match status" value="1"/>
</dbReference>
<dbReference type="PANTHER" id="PTHR30250:SF24">
    <property type="entry name" value="STAGE V SPORULATION PROTEIN B"/>
    <property type="match status" value="1"/>
</dbReference>
<accession>A0A398BC84</accession>
<dbReference type="CDD" id="cd13124">
    <property type="entry name" value="MATE_SpoVB_like"/>
    <property type="match status" value="1"/>
</dbReference>
<evidence type="ECO:0000313" key="7">
    <source>
        <dbReference type="EMBL" id="RID85263.1"/>
    </source>
</evidence>
<evidence type="ECO:0000256" key="2">
    <source>
        <dbReference type="ARBA" id="ARBA00022475"/>
    </source>
</evidence>
<comment type="caution">
    <text evidence="7">The sequence shown here is derived from an EMBL/GenBank/DDBJ whole genome shotgun (WGS) entry which is preliminary data.</text>
</comment>
<keyword evidence="2" id="KW-1003">Cell membrane</keyword>
<sequence length="521" mass="56907">MSKFLKGTLILIAASLITRILGFINRIVIARFIGEEGVGLYMMALPTLFLVIAITQFGLPVAISKFVAEAHARGDERKVKKILVVSLACTFSLSMIFTPLLIILAPILSETLFTDQRTIWPLLAIAPVVPIIAISSVLRGYFQGKQNMKPFALSQLIEQIVRITFIAVLTKTFLPYGIEYAAAGAMLASIIGELASLLYLLRAFKLKKHFKLRKGFFKMAHSGKDTFTELMGIAVPTTGSRMIGSFAWFLEPIVVAQSLAIAGVATAVATKQYGELTGYALPLLMLPSFLTSSLATSLVPAVSEAKSIGNMKLIEHRLQQTLNITFSTGCLAVIALYVFAEPLLELMYGSSNAAVFIKFLAPFFVMFYFQIPLQAMLQALNLARAAMINSLIGAIVKIVVIFLLATKESFGIMGAAMGIAVGTVLVTFLHFSTVLKVVPFTIHVRSYCSALLIGLISGAGGYYMFYYLLTNFSISTRLLSSLTILLITYIVLMLATGSIKKSDLQRIPRIGPFLARFAWRP</sequence>
<keyword evidence="4 6" id="KW-1133">Transmembrane helix</keyword>
<keyword evidence="8" id="KW-1185">Reference proteome</keyword>
<feature type="transmembrane region" description="Helical" evidence="6">
    <location>
        <begin position="381"/>
        <end position="404"/>
    </location>
</feature>
<dbReference type="InterPro" id="IPR002797">
    <property type="entry name" value="Polysacc_synth"/>
</dbReference>
<keyword evidence="5 6" id="KW-0472">Membrane</keyword>
<feature type="transmembrane region" description="Helical" evidence="6">
    <location>
        <begin position="82"/>
        <end position="107"/>
    </location>
</feature>
<dbReference type="GO" id="GO:0005886">
    <property type="term" value="C:plasma membrane"/>
    <property type="evidence" value="ECO:0007669"/>
    <property type="project" value="UniProtKB-SubCell"/>
</dbReference>
<dbReference type="InterPro" id="IPR024923">
    <property type="entry name" value="PG_synth_SpoVB"/>
</dbReference>
<feature type="transmembrane region" description="Helical" evidence="6">
    <location>
        <begin position="322"/>
        <end position="340"/>
    </location>
</feature>
<dbReference type="PIRSF" id="PIRSF038958">
    <property type="entry name" value="PG_synth_SpoVB"/>
    <property type="match status" value="1"/>
</dbReference>
<dbReference type="InterPro" id="IPR050833">
    <property type="entry name" value="Poly_Biosynth_Transport"/>
</dbReference>
<dbReference type="Proteomes" id="UP000266016">
    <property type="component" value="Unassembled WGS sequence"/>
</dbReference>
<evidence type="ECO:0000256" key="6">
    <source>
        <dbReference type="SAM" id="Phobius"/>
    </source>
</evidence>
<dbReference type="AlphaFoldDB" id="A0A398BC84"/>
<feature type="transmembrane region" description="Helical" evidence="6">
    <location>
        <begin position="246"/>
        <end position="267"/>
    </location>
</feature>
<evidence type="ECO:0000256" key="5">
    <source>
        <dbReference type="ARBA" id="ARBA00023136"/>
    </source>
</evidence>
<name>A0A398BC84_9BACI</name>
<feature type="transmembrane region" description="Helical" evidence="6">
    <location>
        <begin position="410"/>
        <end position="435"/>
    </location>
</feature>
<evidence type="ECO:0000313" key="8">
    <source>
        <dbReference type="Proteomes" id="UP000266016"/>
    </source>
</evidence>
<dbReference type="InterPro" id="IPR014249">
    <property type="entry name" value="Spore_V_B"/>
</dbReference>
<evidence type="ECO:0000256" key="1">
    <source>
        <dbReference type="ARBA" id="ARBA00004651"/>
    </source>
</evidence>
<feature type="transmembrane region" description="Helical" evidence="6">
    <location>
        <begin position="346"/>
        <end position="369"/>
    </location>
</feature>
<keyword evidence="3 6" id="KW-0812">Transmembrane</keyword>
<dbReference type="RefSeq" id="WP_119117473.1">
    <property type="nucleotide sequence ID" value="NZ_QWVS01000020.1"/>
</dbReference>
<feature type="transmembrane region" description="Helical" evidence="6">
    <location>
        <begin position="279"/>
        <end position="302"/>
    </location>
</feature>
<feature type="transmembrane region" description="Helical" evidence="6">
    <location>
        <begin position="38"/>
        <end position="61"/>
    </location>
</feature>
<gene>
    <name evidence="7" type="primary">spoVB</name>
    <name evidence="7" type="ORF">D1953_12220</name>
</gene>